<dbReference type="Gramene" id="Manes.04G152200.1.v8.1">
    <property type="protein sequence ID" value="Manes.04G152200.1.v8.1.CDS"/>
    <property type="gene ID" value="Manes.04G152200.v8.1"/>
</dbReference>
<dbReference type="InterPro" id="IPR044819">
    <property type="entry name" value="OBL-like"/>
</dbReference>
<dbReference type="OMA" id="NTQVFIC"/>
<protein>
    <recommendedName>
        <fullName evidence="2">Fungal lipase-type domain-containing protein</fullName>
    </recommendedName>
</protein>
<gene>
    <name evidence="3" type="ORF">MANES_04G152200v8</name>
</gene>
<dbReference type="OrthoDB" id="438440at2759"/>
<proteinExistence type="predicted"/>
<evidence type="ECO:0000256" key="1">
    <source>
        <dbReference type="ARBA" id="ARBA00022801"/>
    </source>
</evidence>
<dbReference type="Proteomes" id="UP000091857">
    <property type="component" value="Chromosome 4"/>
</dbReference>
<evidence type="ECO:0000313" key="3">
    <source>
        <dbReference type="EMBL" id="OAY53293.1"/>
    </source>
</evidence>
<comment type="caution">
    <text evidence="3">The sequence shown here is derived from an EMBL/GenBank/DDBJ whole genome shotgun (WGS) entry which is preliminary data.</text>
</comment>
<reference evidence="4" key="1">
    <citation type="journal article" date="2016" name="Nat. Biotechnol.">
        <title>Sequencing wild and cultivated cassava and related species reveals extensive interspecific hybridization and genetic diversity.</title>
        <authorList>
            <person name="Bredeson J.V."/>
            <person name="Lyons J.B."/>
            <person name="Prochnik S.E."/>
            <person name="Wu G.A."/>
            <person name="Ha C.M."/>
            <person name="Edsinger-Gonzales E."/>
            <person name="Grimwood J."/>
            <person name="Schmutz J."/>
            <person name="Rabbi I.Y."/>
            <person name="Egesi C."/>
            <person name="Nauluvula P."/>
            <person name="Lebot V."/>
            <person name="Ndunguru J."/>
            <person name="Mkamilo G."/>
            <person name="Bart R.S."/>
            <person name="Setter T.L."/>
            <person name="Gleadow R.M."/>
            <person name="Kulakow P."/>
            <person name="Ferguson M.E."/>
            <person name="Rounsley S."/>
            <person name="Rokhsar D.S."/>
        </authorList>
    </citation>
    <scope>NUCLEOTIDE SEQUENCE [LARGE SCALE GENOMIC DNA]</scope>
    <source>
        <strain evidence="4">cv. AM560-2</strain>
    </source>
</reference>
<dbReference type="InterPro" id="IPR002921">
    <property type="entry name" value="Fungal_lipase-type"/>
</dbReference>
<dbReference type="PANTHER" id="PTHR46086:SF25">
    <property type="entry name" value="TRIACYLGLYCEROL LIPASE OBL1"/>
    <property type="match status" value="1"/>
</dbReference>
<dbReference type="ESTHER" id="manes-a0a2c9w2t3">
    <property type="family name" value="Triacylglycerol-lipase-OBL1-like"/>
</dbReference>
<evidence type="ECO:0000259" key="2">
    <source>
        <dbReference type="Pfam" id="PF01764"/>
    </source>
</evidence>
<accession>A0A2C9W2T3</accession>
<dbReference type="SUPFAM" id="SSF53474">
    <property type="entry name" value="alpha/beta-Hydrolases"/>
    <property type="match status" value="1"/>
</dbReference>
<feature type="domain" description="Fungal lipase-type" evidence="2">
    <location>
        <begin position="220"/>
        <end position="398"/>
    </location>
</feature>
<dbReference type="GO" id="GO:0006629">
    <property type="term" value="P:lipid metabolic process"/>
    <property type="evidence" value="ECO:0007669"/>
    <property type="project" value="InterPro"/>
</dbReference>
<dbReference type="EMBL" id="CM004390">
    <property type="protein sequence ID" value="OAY53293.1"/>
    <property type="molecule type" value="Genomic_DNA"/>
</dbReference>
<keyword evidence="1" id="KW-0378">Hydrolase</keyword>
<dbReference type="CDD" id="cd00519">
    <property type="entry name" value="Lipase_3"/>
    <property type="match status" value="1"/>
</dbReference>
<keyword evidence="4" id="KW-1185">Reference proteome</keyword>
<name>A0A2C9W2T3_MANES</name>
<sequence>MATPPPTFLIVDPHKGRKRDIFNFLFMKNEWSGMRFLDGSDEGVVRGAVSDHRWILLVSVIIRRILAFINTPLMYLGYVVDFFLNLISQNGGVSGILCNSLQGKLMIPKKGTENFISTIGQLDGRIELYKTEIMSEKVDDSVSADAYHMRSGLGNRYLMDLCIMASKLVYENENVVKNVVERYWKMHFVDFYNCWNENQKEENTQVFICCDKPKDANLIVISFRGTEPFNAQDWSTDFDFSWYEVEKVGKIHVGFLEAMGLGSRGDPSTFKNHLRRKLAGFFHLNQETETMMMEWAKKSAYYAVSMKLKSLLTEHRNAKFVVTGHSLGGALAILFPCVLVIQEETEIIRRLLNIYTFGQPRIGDAQLGKFMEAHLNFPANRYYRVVYCNDMVPRVPFDDKVFAFKHFGVCLYYDSRYFGQFMDEEPNKNFFGLKNFIPMRVNVVWEIFRSFAIGHTHGQEYKESWFCTFFRALGLVLPGIAAHSPIDYVNSVRLGRERRTPLSSLKSFVRKPHDG</sequence>
<evidence type="ECO:0000313" key="4">
    <source>
        <dbReference type="Proteomes" id="UP000091857"/>
    </source>
</evidence>
<dbReference type="Pfam" id="PF01764">
    <property type="entry name" value="Lipase_3"/>
    <property type="match status" value="1"/>
</dbReference>
<organism evidence="3 4">
    <name type="scientific">Manihot esculenta</name>
    <name type="common">Cassava</name>
    <name type="synonym">Jatropha manihot</name>
    <dbReference type="NCBI Taxonomy" id="3983"/>
    <lineage>
        <taxon>Eukaryota</taxon>
        <taxon>Viridiplantae</taxon>
        <taxon>Streptophyta</taxon>
        <taxon>Embryophyta</taxon>
        <taxon>Tracheophyta</taxon>
        <taxon>Spermatophyta</taxon>
        <taxon>Magnoliopsida</taxon>
        <taxon>eudicotyledons</taxon>
        <taxon>Gunneridae</taxon>
        <taxon>Pentapetalae</taxon>
        <taxon>rosids</taxon>
        <taxon>fabids</taxon>
        <taxon>Malpighiales</taxon>
        <taxon>Euphorbiaceae</taxon>
        <taxon>Crotonoideae</taxon>
        <taxon>Manihoteae</taxon>
        <taxon>Manihot</taxon>
    </lineage>
</organism>
<dbReference type="AlphaFoldDB" id="A0A2C9W2T3"/>
<dbReference type="Gene3D" id="3.40.50.1820">
    <property type="entry name" value="alpha/beta hydrolase"/>
    <property type="match status" value="1"/>
</dbReference>
<dbReference type="PANTHER" id="PTHR46086">
    <property type="entry name" value="ALPHA/BETA-HYDROLASES SUPERFAMILY PROTEIN"/>
    <property type="match status" value="1"/>
</dbReference>
<dbReference type="InterPro" id="IPR029058">
    <property type="entry name" value="AB_hydrolase_fold"/>
</dbReference>
<dbReference type="GO" id="GO:0004806">
    <property type="term" value="F:triacylglycerol lipase activity"/>
    <property type="evidence" value="ECO:0007669"/>
    <property type="project" value="InterPro"/>
</dbReference>